<evidence type="ECO:0000313" key="1">
    <source>
        <dbReference type="EMBL" id="KAK3907572.1"/>
    </source>
</evidence>
<dbReference type="EMBL" id="JAHWGI010000011">
    <property type="protein sequence ID" value="KAK3907572.1"/>
    <property type="molecule type" value="Genomic_DNA"/>
</dbReference>
<dbReference type="Proteomes" id="UP001219518">
    <property type="component" value="Unassembled WGS sequence"/>
</dbReference>
<feature type="non-terminal residue" evidence="1">
    <location>
        <position position="203"/>
    </location>
</feature>
<keyword evidence="2" id="KW-1185">Reference proteome</keyword>
<sequence>MVKKLFELSGEKLCSSALMCGNGFFYILFLSKYAHIREFYTVIQNTVFDLWFDGKAATKIQLLYTLKACELTELRKYIEEKARFSFKNELFLAIDGMHKIKHISLESSHVGDNTWSAFSFENVCFSNRKQKNNLNVFLDFILKLKPDVFYISNVDSAKPMLGGWGSQVVKQKKKENMEAEIKSDVRHRWLRGWGSQVVKNKKK</sequence>
<dbReference type="AlphaFoldDB" id="A0AAE1GQL5"/>
<protein>
    <submittedName>
        <fullName evidence="1">tRNA (Guanine(10)-N2)-methyltransferase-like protein</fullName>
    </submittedName>
</protein>
<gene>
    <name evidence="1" type="ORF">KUF71_003071</name>
</gene>
<comment type="caution">
    <text evidence="1">The sequence shown here is derived from an EMBL/GenBank/DDBJ whole genome shotgun (WGS) entry which is preliminary data.</text>
</comment>
<organism evidence="1 2">
    <name type="scientific">Frankliniella fusca</name>
    <dbReference type="NCBI Taxonomy" id="407009"/>
    <lineage>
        <taxon>Eukaryota</taxon>
        <taxon>Metazoa</taxon>
        <taxon>Ecdysozoa</taxon>
        <taxon>Arthropoda</taxon>
        <taxon>Hexapoda</taxon>
        <taxon>Insecta</taxon>
        <taxon>Pterygota</taxon>
        <taxon>Neoptera</taxon>
        <taxon>Paraneoptera</taxon>
        <taxon>Thysanoptera</taxon>
        <taxon>Terebrantia</taxon>
        <taxon>Thripoidea</taxon>
        <taxon>Thripidae</taxon>
        <taxon>Frankliniella</taxon>
    </lineage>
</organism>
<evidence type="ECO:0000313" key="2">
    <source>
        <dbReference type="Proteomes" id="UP001219518"/>
    </source>
</evidence>
<reference evidence="1" key="2">
    <citation type="journal article" date="2023" name="BMC Genomics">
        <title>Pest status, molecular evolution, and epigenetic factors derived from the genome assembly of Frankliniella fusca, a thysanopteran phytovirus vector.</title>
        <authorList>
            <person name="Catto M.A."/>
            <person name="Labadie P.E."/>
            <person name="Jacobson A.L."/>
            <person name="Kennedy G.G."/>
            <person name="Srinivasan R."/>
            <person name="Hunt B.G."/>
        </authorList>
    </citation>
    <scope>NUCLEOTIDE SEQUENCE</scope>
    <source>
        <strain evidence="1">PL_HMW_Pooled</strain>
    </source>
</reference>
<proteinExistence type="predicted"/>
<name>A0AAE1GQL5_9NEOP</name>
<reference evidence="1" key="1">
    <citation type="submission" date="2021-07" db="EMBL/GenBank/DDBJ databases">
        <authorList>
            <person name="Catto M.A."/>
            <person name="Jacobson A."/>
            <person name="Kennedy G."/>
            <person name="Labadie P."/>
            <person name="Hunt B.G."/>
            <person name="Srinivasan R."/>
        </authorList>
    </citation>
    <scope>NUCLEOTIDE SEQUENCE</scope>
    <source>
        <strain evidence="1">PL_HMW_Pooled</strain>
        <tissue evidence="1">Head</tissue>
    </source>
</reference>
<accession>A0AAE1GQL5</accession>